<dbReference type="InterPro" id="IPR053142">
    <property type="entry name" value="PchR_regulatory_protein"/>
</dbReference>
<dbReference type="Pfam" id="PF12833">
    <property type="entry name" value="HTH_18"/>
    <property type="match status" value="1"/>
</dbReference>
<dbReference type="InterPro" id="IPR018060">
    <property type="entry name" value="HTH_AraC"/>
</dbReference>
<evidence type="ECO:0000256" key="1">
    <source>
        <dbReference type="ARBA" id="ARBA00023015"/>
    </source>
</evidence>
<keyword evidence="2" id="KW-0804">Transcription</keyword>
<dbReference type="AlphaFoldDB" id="A0A9D2F3I0"/>
<name>A0A9D2F3I0_9FIRM</name>
<organism evidence="4 5">
    <name type="scientific">Candidatus Gemmiger excrementavium</name>
    <dbReference type="NCBI Taxonomy" id="2838608"/>
    <lineage>
        <taxon>Bacteria</taxon>
        <taxon>Bacillati</taxon>
        <taxon>Bacillota</taxon>
        <taxon>Clostridia</taxon>
        <taxon>Eubacteriales</taxon>
        <taxon>Gemmiger</taxon>
    </lineage>
</organism>
<proteinExistence type="predicted"/>
<reference evidence="4" key="1">
    <citation type="journal article" date="2021" name="PeerJ">
        <title>Extensive microbial diversity within the chicken gut microbiome revealed by metagenomics and culture.</title>
        <authorList>
            <person name="Gilroy R."/>
            <person name="Ravi A."/>
            <person name="Getino M."/>
            <person name="Pursley I."/>
            <person name="Horton D.L."/>
            <person name="Alikhan N.F."/>
            <person name="Baker D."/>
            <person name="Gharbi K."/>
            <person name="Hall N."/>
            <person name="Watson M."/>
            <person name="Adriaenssens E.M."/>
            <person name="Foster-Nyarko E."/>
            <person name="Jarju S."/>
            <person name="Secka A."/>
            <person name="Antonio M."/>
            <person name="Oren A."/>
            <person name="Chaudhuri R.R."/>
            <person name="La Ragione R."/>
            <person name="Hildebrand F."/>
            <person name="Pallen M.J."/>
        </authorList>
    </citation>
    <scope>NUCLEOTIDE SEQUENCE</scope>
    <source>
        <strain evidence="4">3436</strain>
    </source>
</reference>
<dbReference type="EMBL" id="DXBO01000100">
    <property type="protein sequence ID" value="HIZ48406.1"/>
    <property type="molecule type" value="Genomic_DNA"/>
</dbReference>
<evidence type="ECO:0000256" key="2">
    <source>
        <dbReference type="ARBA" id="ARBA00023163"/>
    </source>
</evidence>
<dbReference type="GO" id="GO:0003700">
    <property type="term" value="F:DNA-binding transcription factor activity"/>
    <property type="evidence" value="ECO:0007669"/>
    <property type="project" value="InterPro"/>
</dbReference>
<evidence type="ECO:0000259" key="3">
    <source>
        <dbReference type="PROSITE" id="PS01124"/>
    </source>
</evidence>
<dbReference type="PANTHER" id="PTHR47893">
    <property type="entry name" value="REGULATORY PROTEIN PCHR"/>
    <property type="match status" value="1"/>
</dbReference>
<feature type="non-terminal residue" evidence="4">
    <location>
        <position position="1"/>
    </location>
</feature>
<sequence>PCVSRAFTNTNTPDRSLMEAGSGNISIEKHTVFPGIWIETIEAYAPSFCLCHAYSSRCIRITHCGKGCLEYEGLDRVLSLHQGDLVIYPCVCQSPKLNCPLGYYYGLSITLDLEAAPQCASCLLADVEIDLPLLFQRLLPGGAPFLLRATAQLKHVFSELYDVPPSLKKGYYKVKTLELMLFLSRFDPGMSETEEHISSQSEAALVKQVFAFVSEHRSSHITTQELAQRFHVSPGLLRRSMGKMYGKPLYQCIRSFKMHLAARELLASTRTVADIAGEFGYDNSSKFACAFQAVMGCSPGAYRANAGGGQAVAGSLERKTLILE</sequence>
<dbReference type="PROSITE" id="PS01124">
    <property type="entry name" value="HTH_ARAC_FAMILY_2"/>
    <property type="match status" value="1"/>
</dbReference>
<dbReference type="InterPro" id="IPR009057">
    <property type="entry name" value="Homeodomain-like_sf"/>
</dbReference>
<reference evidence="4" key="2">
    <citation type="submission" date="2021-04" db="EMBL/GenBank/DDBJ databases">
        <authorList>
            <person name="Gilroy R."/>
        </authorList>
    </citation>
    <scope>NUCLEOTIDE SEQUENCE</scope>
    <source>
        <strain evidence="4">3436</strain>
    </source>
</reference>
<protein>
    <submittedName>
        <fullName evidence="4">AraC family transcriptional regulator</fullName>
    </submittedName>
</protein>
<comment type="caution">
    <text evidence="4">The sequence shown here is derived from an EMBL/GenBank/DDBJ whole genome shotgun (WGS) entry which is preliminary data.</text>
</comment>
<evidence type="ECO:0000313" key="4">
    <source>
        <dbReference type="EMBL" id="HIZ48406.1"/>
    </source>
</evidence>
<accession>A0A9D2F3I0</accession>
<dbReference type="GO" id="GO:0043565">
    <property type="term" value="F:sequence-specific DNA binding"/>
    <property type="evidence" value="ECO:0007669"/>
    <property type="project" value="InterPro"/>
</dbReference>
<dbReference type="Gene3D" id="1.10.10.60">
    <property type="entry name" value="Homeodomain-like"/>
    <property type="match status" value="1"/>
</dbReference>
<dbReference type="SUPFAM" id="SSF46689">
    <property type="entry name" value="Homeodomain-like"/>
    <property type="match status" value="1"/>
</dbReference>
<feature type="domain" description="HTH araC/xylS-type" evidence="3">
    <location>
        <begin position="207"/>
        <end position="305"/>
    </location>
</feature>
<dbReference type="PANTHER" id="PTHR47893:SF1">
    <property type="entry name" value="REGULATORY PROTEIN PCHR"/>
    <property type="match status" value="1"/>
</dbReference>
<dbReference type="Proteomes" id="UP000824031">
    <property type="component" value="Unassembled WGS sequence"/>
</dbReference>
<dbReference type="SMART" id="SM00342">
    <property type="entry name" value="HTH_ARAC"/>
    <property type="match status" value="1"/>
</dbReference>
<gene>
    <name evidence="4" type="ORF">H9810_06805</name>
</gene>
<keyword evidence="1" id="KW-0805">Transcription regulation</keyword>
<evidence type="ECO:0000313" key="5">
    <source>
        <dbReference type="Proteomes" id="UP000824031"/>
    </source>
</evidence>